<keyword evidence="7 12" id="KW-0472">Membrane</keyword>
<keyword evidence="6" id="KW-0406">Ion transport</keyword>
<evidence type="ECO:0000313" key="15">
    <source>
        <dbReference type="RefSeq" id="XP_018497490.1"/>
    </source>
</evidence>
<reference evidence="15" key="1">
    <citation type="submission" date="2025-08" db="UniProtKB">
        <authorList>
            <consortium name="RefSeq"/>
        </authorList>
    </citation>
    <scope>IDENTIFICATION</scope>
</reference>
<feature type="domain" description="Ionotropic glutamate receptor L-glutamate and glycine-binding" evidence="13">
    <location>
        <begin position="34"/>
        <end position="145"/>
    </location>
</feature>
<feature type="transmembrane region" description="Helical" evidence="12">
    <location>
        <begin position="217"/>
        <end position="234"/>
    </location>
</feature>
<evidence type="ECO:0000256" key="4">
    <source>
        <dbReference type="ARBA" id="ARBA00022692"/>
    </source>
</evidence>
<keyword evidence="9" id="KW-0325">Glycoprotein</keyword>
<proteinExistence type="predicted"/>
<dbReference type="GeneID" id="108865191"/>
<evidence type="ECO:0000259" key="13">
    <source>
        <dbReference type="Pfam" id="PF10613"/>
    </source>
</evidence>
<dbReference type="PANTHER" id="PTHR42643:SF24">
    <property type="entry name" value="IONOTROPIC RECEPTOR 60A"/>
    <property type="match status" value="1"/>
</dbReference>
<dbReference type="KEGG" id="goe:108865191"/>
<dbReference type="Gene3D" id="3.40.190.10">
    <property type="entry name" value="Periplasmic binding protein-like II"/>
    <property type="match status" value="1"/>
</dbReference>
<evidence type="ECO:0000256" key="11">
    <source>
        <dbReference type="ARBA" id="ARBA00023303"/>
    </source>
</evidence>
<feature type="transmembrane region" description="Helical" evidence="12">
    <location>
        <begin position="157"/>
        <end position="179"/>
    </location>
</feature>
<feature type="transmembrane region" description="Helical" evidence="12">
    <location>
        <begin position="124"/>
        <end position="145"/>
    </location>
</feature>
<comment type="subcellular location">
    <subcellularLocation>
        <location evidence="1">Cell membrane</location>
        <topology evidence="1">Multi-pass membrane protein</topology>
    </subcellularLocation>
</comment>
<protein>
    <submittedName>
        <fullName evidence="15">Glutamate receptor ionotropic, NMDA 2C-like</fullName>
    </submittedName>
</protein>
<organism evidence="14 15">
    <name type="scientific">Galendromus occidentalis</name>
    <name type="common">western predatory mite</name>
    <dbReference type="NCBI Taxonomy" id="34638"/>
    <lineage>
        <taxon>Eukaryota</taxon>
        <taxon>Metazoa</taxon>
        <taxon>Ecdysozoa</taxon>
        <taxon>Arthropoda</taxon>
        <taxon>Chelicerata</taxon>
        <taxon>Arachnida</taxon>
        <taxon>Acari</taxon>
        <taxon>Parasitiformes</taxon>
        <taxon>Mesostigmata</taxon>
        <taxon>Gamasina</taxon>
        <taxon>Phytoseioidea</taxon>
        <taxon>Phytoseiidae</taxon>
        <taxon>Typhlodrominae</taxon>
        <taxon>Galendromus</taxon>
    </lineage>
</organism>
<keyword evidence="14" id="KW-1185">Reference proteome</keyword>
<evidence type="ECO:0000256" key="3">
    <source>
        <dbReference type="ARBA" id="ARBA00022475"/>
    </source>
</evidence>
<evidence type="ECO:0000256" key="12">
    <source>
        <dbReference type="SAM" id="Phobius"/>
    </source>
</evidence>
<dbReference type="GO" id="GO:0005886">
    <property type="term" value="C:plasma membrane"/>
    <property type="evidence" value="ECO:0007669"/>
    <property type="project" value="UniProtKB-SubCell"/>
</dbReference>
<evidence type="ECO:0000256" key="2">
    <source>
        <dbReference type="ARBA" id="ARBA00022448"/>
    </source>
</evidence>
<keyword evidence="8" id="KW-0675">Receptor</keyword>
<evidence type="ECO:0000256" key="1">
    <source>
        <dbReference type="ARBA" id="ARBA00004651"/>
    </source>
</evidence>
<keyword evidence="11" id="KW-0407">Ion channel</keyword>
<keyword evidence="5 12" id="KW-1133">Transmembrane helix</keyword>
<dbReference type="PANTHER" id="PTHR42643">
    <property type="entry name" value="IONOTROPIC RECEPTOR 20A-RELATED"/>
    <property type="match status" value="1"/>
</dbReference>
<name>A0AAJ7PB51_9ACAR</name>
<dbReference type="SUPFAM" id="SSF53850">
    <property type="entry name" value="Periplasmic binding protein-like II"/>
    <property type="match status" value="1"/>
</dbReference>
<evidence type="ECO:0000256" key="8">
    <source>
        <dbReference type="ARBA" id="ARBA00023170"/>
    </source>
</evidence>
<gene>
    <name evidence="15" type="primary">LOC108865191</name>
</gene>
<dbReference type="InterPro" id="IPR052192">
    <property type="entry name" value="Insect_Ionotropic_Sensory_Rcpt"/>
</dbReference>
<dbReference type="Proteomes" id="UP000694867">
    <property type="component" value="Unplaced"/>
</dbReference>
<feature type="transmembrane region" description="Helical" evidence="12">
    <location>
        <begin position="412"/>
        <end position="431"/>
    </location>
</feature>
<evidence type="ECO:0000256" key="5">
    <source>
        <dbReference type="ARBA" id="ARBA00022989"/>
    </source>
</evidence>
<evidence type="ECO:0000256" key="9">
    <source>
        <dbReference type="ARBA" id="ARBA00023180"/>
    </source>
</evidence>
<dbReference type="AlphaFoldDB" id="A0AAJ7PB51"/>
<evidence type="ECO:0000256" key="6">
    <source>
        <dbReference type="ARBA" id="ARBA00023065"/>
    </source>
</evidence>
<evidence type="ECO:0000313" key="14">
    <source>
        <dbReference type="Proteomes" id="UP000694867"/>
    </source>
</evidence>
<accession>A0AAJ7PB51</accession>
<keyword evidence="2" id="KW-0813">Transport</keyword>
<evidence type="ECO:0000256" key="7">
    <source>
        <dbReference type="ARBA" id="ARBA00023136"/>
    </source>
</evidence>
<dbReference type="InterPro" id="IPR019594">
    <property type="entry name" value="Glu/Gly-bd"/>
</dbReference>
<dbReference type="Pfam" id="PF10613">
    <property type="entry name" value="Lig_chan-Glu_bd"/>
    <property type="match status" value="1"/>
</dbReference>
<sequence length="454" mass="52298">MSETGFETACLECGFIRHNNVGRYTYIPSVKGLTLHVGYIENAPHFLVKQNRVTGQVQEDKGTEVQMLRMFSRYFNFTYKLHPEPNSVYGSRVEKNGRSDWNGLIGWVYHKKMDLSLSELGLSFFRLAAVTFTWPYICDVITYAYPEPRNRESYAAIIWAFQGLTWTAICACVLLNTLIIKLFRGPTVCRGAMPGFWLLLALLARQSSDGFKEFTRLSYRVFLFSYAVFAFYITNSYDTSLFSLLSKPVVEGEIRSLNELYAAIAGKRIRCGTQASTTIFDALQIYQHKVADIIREQMRMYPSLLTDDKRSSLRKIPSEKGCFLYTRNYMKAFMFENGLERDVRVSESDYFYTFIAGMALQKKCHLIHLFNGRLQWLLGSGLWSKWLAEGMMERKIFKITTEPSAVSNSAFIGPYMLFGAGIVLSMIIVSLERIRMRKGGAVRRKNTRRIDKFR</sequence>
<evidence type="ECO:0000256" key="10">
    <source>
        <dbReference type="ARBA" id="ARBA00023286"/>
    </source>
</evidence>
<keyword evidence="3" id="KW-1003">Cell membrane</keyword>
<dbReference type="GO" id="GO:0015276">
    <property type="term" value="F:ligand-gated monoatomic ion channel activity"/>
    <property type="evidence" value="ECO:0007669"/>
    <property type="project" value="InterPro"/>
</dbReference>
<keyword evidence="10" id="KW-1071">Ligand-gated ion channel</keyword>
<keyword evidence="4 12" id="KW-0812">Transmembrane</keyword>
<dbReference type="RefSeq" id="XP_018497490.1">
    <property type="nucleotide sequence ID" value="XM_018641974.1"/>
</dbReference>